<reference evidence="8 9" key="1">
    <citation type="submission" date="2018-11" db="EMBL/GenBank/DDBJ databases">
        <title>Genome sequence of Apiotrichum porosum DSM 27194.</title>
        <authorList>
            <person name="Aliyu H."/>
            <person name="Gorte O."/>
            <person name="Ochsenreither K."/>
        </authorList>
    </citation>
    <scope>NUCLEOTIDE SEQUENCE [LARGE SCALE GENOMIC DNA]</scope>
    <source>
        <strain evidence="8 9">DSM 27194</strain>
    </source>
</reference>
<sequence>MVQVHDDVKPAYAEDQIETKQDLQLMEHVEDTEADGYVDPTLVLTEADNKRLRRRIHRRILPLLCLGYLCQALDKGTISAASIMNWITDVGAVGQDYALTTTVLWCGIILAEPFANQLIRRLPMAKLLAGGIVIWSVLLLGIGFSMSMPPVFALRFLLGFFESLIGPVLISIMVQWYTVAEQPFVTTMWQCMLGTANAFTALLAYGFYHIQNGKLKSWQWLHITISLISFTCAVIIFIFLPDSPTKARWASKDEKKMLVERVRSNNQGLKQKRFKREQMVEALTDPFSACLFLLCVFNTLVVGGIGTFGGLLITKAFGFSNLHAQLLNIPVGVVSILTFVLMGFLVKRTGQTCLCMIGFTIPNIVGTIVLLTVAPSDKTKGPLVFAYYIMQIYGACYPAILMLLARNSAGHTKRSITYAITFCGWASGNAAAPQLFNSRWAPRYFNSLYIHLGCYACFIGMALLTRQILSTRNSKKIAAAEAKELVEGRGLANLHAFEDLTDIQNPDFRYCL</sequence>
<feature type="transmembrane region" description="Helical" evidence="6">
    <location>
        <begin position="385"/>
        <end position="404"/>
    </location>
</feature>
<evidence type="ECO:0000256" key="4">
    <source>
        <dbReference type="ARBA" id="ARBA00022989"/>
    </source>
</evidence>
<comment type="caution">
    <text evidence="8">The sequence shown here is derived from an EMBL/GenBank/DDBJ whole genome shotgun (WGS) entry which is preliminary data.</text>
</comment>
<accession>A0A427Y6T6</accession>
<evidence type="ECO:0000259" key="7">
    <source>
        <dbReference type="PROSITE" id="PS50850"/>
    </source>
</evidence>
<evidence type="ECO:0000256" key="1">
    <source>
        <dbReference type="ARBA" id="ARBA00004141"/>
    </source>
</evidence>
<feature type="transmembrane region" description="Helical" evidence="6">
    <location>
        <begin position="220"/>
        <end position="240"/>
    </location>
</feature>
<keyword evidence="5 6" id="KW-0472">Membrane</keyword>
<feature type="transmembrane region" description="Helical" evidence="6">
    <location>
        <begin position="97"/>
        <end position="115"/>
    </location>
</feature>
<feature type="transmembrane region" description="Helical" evidence="6">
    <location>
        <begin position="189"/>
        <end position="208"/>
    </location>
</feature>
<dbReference type="GO" id="GO:0016020">
    <property type="term" value="C:membrane"/>
    <property type="evidence" value="ECO:0007669"/>
    <property type="project" value="UniProtKB-SubCell"/>
</dbReference>
<dbReference type="Gene3D" id="1.20.1250.20">
    <property type="entry name" value="MFS general substrate transporter like domains"/>
    <property type="match status" value="2"/>
</dbReference>
<keyword evidence="2" id="KW-0813">Transport</keyword>
<dbReference type="AlphaFoldDB" id="A0A427Y6T6"/>
<keyword evidence="4 6" id="KW-1133">Transmembrane helix</keyword>
<evidence type="ECO:0000313" key="8">
    <source>
        <dbReference type="EMBL" id="RSH86801.1"/>
    </source>
</evidence>
<dbReference type="InterPro" id="IPR036259">
    <property type="entry name" value="MFS_trans_sf"/>
</dbReference>
<feature type="transmembrane region" description="Helical" evidence="6">
    <location>
        <begin position="416"/>
        <end position="436"/>
    </location>
</feature>
<dbReference type="EMBL" id="RSCE01000002">
    <property type="protein sequence ID" value="RSH86801.1"/>
    <property type="molecule type" value="Genomic_DNA"/>
</dbReference>
<dbReference type="PANTHER" id="PTHR43791">
    <property type="entry name" value="PERMEASE-RELATED"/>
    <property type="match status" value="1"/>
</dbReference>
<gene>
    <name evidence="8" type="ORF">EHS24_005074</name>
</gene>
<feature type="transmembrane region" description="Helical" evidence="6">
    <location>
        <begin position="448"/>
        <end position="469"/>
    </location>
</feature>
<proteinExistence type="predicted"/>
<feature type="transmembrane region" description="Helical" evidence="6">
    <location>
        <begin position="325"/>
        <end position="346"/>
    </location>
</feature>
<dbReference type="GeneID" id="39589617"/>
<feature type="transmembrane region" description="Helical" evidence="6">
    <location>
        <begin position="152"/>
        <end position="177"/>
    </location>
</feature>
<organism evidence="8 9">
    <name type="scientific">Apiotrichum porosum</name>
    <dbReference type="NCBI Taxonomy" id="105984"/>
    <lineage>
        <taxon>Eukaryota</taxon>
        <taxon>Fungi</taxon>
        <taxon>Dikarya</taxon>
        <taxon>Basidiomycota</taxon>
        <taxon>Agaricomycotina</taxon>
        <taxon>Tremellomycetes</taxon>
        <taxon>Trichosporonales</taxon>
        <taxon>Trichosporonaceae</taxon>
        <taxon>Apiotrichum</taxon>
    </lineage>
</organism>
<dbReference type="SUPFAM" id="SSF103473">
    <property type="entry name" value="MFS general substrate transporter"/>
    <property type="match status" value="1"/>
</dbReference>
<evidence type="ECO:0000256" key="3">
    <source>
        <dbReference type="ARBA" id="ARBA00022692"/>
    </source>
</evidence>
<dbReference type="InterPro" id="IPR011701">
    <property type="entry name" value="MFS"/>
</dbReference>
<comment type="subcellular location">
    <subcellularLocation>
        <location evidence="1">Membrane</location>
        <topology evidence="1">Multi-pass membrane protein</topology>
    </subcellularLocation>
</comment>
<feature type="transmembrane region" description="Helical" evidence="6">
    <location>
        <begin position="353"/>
        <end position="373"/>
    </location>
</feature>
<evidence type="ECO:0000256" key="5">
    <source>
        <dbReference type="ARBA" id="ARBA00023136"/>
    </source>
</evidence>
<protein>
    <recommendedName>
        <fullName evidence="7">Major facilitator superfamily (MFS) profile domain-containing protein</fullName>
    </recommendedName>
</protein>
<dbReference type="OrthoDB" id="6730379at2759"/>
<evidence type="ECO:0000256" key="6">
    <source>
        <dbReference type="SAM" id="Phobius"/>
    </source>
</evidence>
<dbReference type="Pfam" id="PF07690">
    <property type="entry name" value="MFS_1"/>
    <property type="match status" value="1"/>
</dbReference>
<dbReference type="GO" id="GO:0022857">
    <property type="term" value="F:transmembrane transporter activity"/>
    <property type="evidence" value="ECO:0007669"/>
    <property type="project" value="InterPro"/>
</dbReference>
<evidence type="ECO:0000313" key="9">
    <source>
        <dbReference type="Proteomes" id="UP000279236"/>
    </source>
</evidence>
<dbReference type="PANTHER" id="PTHR43791:SF63">
    <property type="entry name" value="HIGH AFFINITY CYSTEINE TRANSPORTER"/>
    <property type="match status" value="1"/>
</dbReference>
<evidence type="ECO:0000256" key="2">
    <source>
        <dbReference type="ARBA" id="ARBA00022448"/>
    </source>
</evidence>
<feature type="transmembrane region" description="Helical" evidence="6">
    <location>
        <begin position="60"/>
        <end position="85"/>
    </location>
</feature>
<dbReference type="Proteomes" id="UP000279236">
    <property type="component" value="Unassembled WGS sequence"/>
</dbReference>
<name>A0A427Y6T6_9TREE</name>
<dbReference type="PROSITE" id="PS50850">
    <property type="entry name" value="MFS"/>
    <property type="match status" value="1"/>
</dbReference>
<keyword evidence="3 6" id="KW-0812">Transmembrane</keyword>
<feature type="transmembrane region" description="Helical" evidence="6">
    <location>
        <begin position="289"/>
        <end position="313"/>
    </location>
</feature>
<keyword evidence="9" id="KW-1185">Reference proteome</keyword>
<dbReference type="RefSeq" id="XP_028479586.1">
    <property type="nucleotide sequence ID" value="XM_028620614.1"/>
</dbReference>
<dbReference type="InterPro" id="IPR020846">
    <property type="entry name" value="MFS_dom"/>
</dbReference>
<feature type="transmembrane region" description="Helical" evidence="6">
    <location>
        <begin position="127"/>
        <end position="146"/>
    </location>
</feature>
<feature type="domain" description="Major facilitator superfamily (MFS) profile" evidence="7">
    <location>
        <begin position="60"/>
        <end position="512"/>
    </location>
</feature>